<keyword evidence="6" id="KW-0227">DNA damage</keyword>
<feature type="region of interest" description="Interaction with histone H4 N-terminus" evidence="13">
    <location>
        <begin position="224"/>
        <end position="226"/>
    </location>
</feature>
<evidence type="ECO:0000256" key="9">
    <source>
        <dbReference type="ARBA" id="ARBA00023315"/>
    </source>
</evidence>
<accession>A0A1X2H9V2</accession>
<dbReference type="Pfam" id="PF10394">
    <property type="entry name" value="Hat1_N"/>
    <property type="match status" value="1"/>
</dbReference>
<dbReference type="InParanoid" id="A0A1X2H9V2"/>
<organism evidence="17 18">
    <name type="scientific">Syncephalastrum racemosum</name>
    <name type="common">Filamentous fungus</name>
    <dbReference type="NCBI Taxonomy" id="13706"/>
    <lineage>
        <taxon>Eukaryota</taxon>
        <taxon>Fungi</taxon>
        <taxon>Fungi incertae sedis</taxon>
        <taxon>Mucoromycota</taxon>
        <taxon>Mucoromycotina</taxon>
        <taxon>Mucoromycetes</taxon>
        <taxon>Mucorales</taxon>
        <taxon>Syncephalastraceae</taxon>
        <taxon>Syncephalastrum</taxon>
    </lineage>
</organism>
<evidence type="ECO:0000259" key="16">
    <source>
        <dbReference type="Pfam" id="PF10394"/>
    </source>
</evidence>
<keyword evidence="9 11" id="KW-0012">Acyltransferase</keyword>
<keyword evidence="5 11" id="KW-0808">Transferase</keyword>
<feature type="domain" description="Histone acetyl transferase HAT1 N-terminal" evidence="16">
    <location>
        <begin position="11"/>
        <end position="186"/>
    </location>
</feature>
<gene>
    <name evidence="17" type="ORF">BCR43DRAFT_525154</name>
</gene>
<comment type="subunit">
    <text evidence="11">Component of the HAT-B complex composed of at least HAT1 and HAT2. The HAT-B complex binds to histone H4 tail.</text>
</comment>
<keyword evidence="18" id="KW-1185">Reference proteome</keyword>
<evidence type="ECO:0000256" key="3">
    <source>
        <dbReference type="ARBA" id="ARBA00013184"/>
    </source>
</evidence>
<feature type="binding site" evidence="13">
    <location>
        <begin position="247"/>
        <end position="253"/>
    </location>
    <ligand>
        <name>acetyl-CoA</name>
        <dbReference type="ChEBI" id="CHEBI:57288"/>
    </ligand>
</feature>
<dbReference type="OMA" id="WTCDAND"/>
<evidence type="ECO:0000259" key="15">
    <source>
        <dbReference type="Pfam" id="PF00583"/>
    </source>
</evidence>
<comment type="function">
    <text evidence="11">Catalytic component of the histone acetylase B (HAT-B) complex. Has intrinsic substrate specificity that modifies lysine in recognition sequence GXGKXG. Involved in DNA double-strand break repair.</text>
</comment>
<dbReference type="SUPFAM" id="SSF55729">
    <property type="entry name" value="Acyl-CoA N-acyltransferases (Nat)"/>
    <property type="match status" value="1"/>
</dbReference>
<reference evidence="17 18" key="1">
    <citation type="submission" date="2016-07" db="EMBL/GenBank/DDBJ databases">
        <title>Pervasive Adenine N6-methylation of Active Genes in Fungi.</title>
        <authorList>
            <consortium name="DOE Joint Genome Institute"/>
            <person name="Mondo S.J."/>
            <person name="Dannebaum R.O."/>
            <person name="Kuo R.C."/>
            <person name="Labutti K."/>
            <person name="Haridas S."/>
            <person name="Kuo A."/>
            <person name="Salamov A."/>
            <person name="Ahrendt S.R."/>
            <person name="Lipzen A."/>
            <person name="Sullivan W."/>
            <person name="Andreopoulos W.B."/>
            <person name="Clum A."/>
            <person name="Lindquist E."/>
            <person name="Daum C."/>
            <person name="Ramamoorthy G.K."/>
            <person name="Gryganskyi A."/>
            <person name="Culley D."/>
            <person name="Magnuson J.K."/>
            <person name="James T.Y."/>
            <person name="O'Malley M.A."/>
            <person name="Stajich J.E."/>
            <person name="Spatafora J.W."/>
            <person name="Visel A."/>
            <person name="Grigoriev I.V."/>
        </authorList>
    </citation>
    <scope>NUCLEOTIDE SEQUENCE [LARGE SCALE GENOMIC DNA]</scope>
    <source>
        <strain evidence="17 18">NRRL 2496</strain>
    </source>
</reference>
<evidence type="ECO:0000256" key="11">
    <source>
        <dbReference type="PIRNR" id="PIRNR038084"/>
    </source>
</evidence>
<feature type="region of interest" description="Interaction with histone H4 N-terminus" evidence="13">
    <location>
        <begin position="52"/>
        <end position="54"/>
    </location>
</feature>
<dbReference type="STRING" id="13706.A0A1X2H9V2"/>
<dbReference type="GO" id="GO:0004402">
    <property type="term" value="F:histone acetyltransferase activity"/>
    <property type="evidence" value="ECO:0007669"/>
    <property type="project" value="UniProtKB-UniRule"/>
</dbReference>
<dbReference type="Pfam" id="PF00583">
    <property type="entry name" value="Acetyltransf_1"/>
    <property type="match status" value="1"/>
</dbReference>
<evidence type="ECO:0000256" key="7">
    <source>
        <dbReference type="ARBA" id="ARBA00023204"/>
    </source>
</evidence>
<evidence type="ECO:0000256" key="1">
    <source>
        <dbReference type="ARBA" id="ARBA00004123"/>
    </source>
</evidence>
<evidence type="ECO:0000256" key="12">
    <source>
        <dbReference type="PIRSR" id="PIRSR038084-1"/>
    </source>
</evidence>
<keyword evidence="7" id="KW-0234">DNA repair</keyword>
<keyword evidence="11" id="KW-0963">Cytoplasm</keyword>
<feature type="binding site" evidence="13">
    <location>
        <position position="278"/>
    </location>
    <ligand>
        <name>acetyl-CoA</name>
        <dbReference type="ChEBI" id="CHEBI:57288"/>
    </ligand>
</feature>
<dbReference type="Gene3D" id="3.40.630.30">
    <property type="match status" value="1"/>
</dbReference>
<evidence type="ECO:0000256" key="10">
    <source>
        <dbReference type="ARBA" id="ARBA00048017"/>
    </source>
</evidence>
<feature type="active site" description="Proton donor/acceptor" evidence="12">
    <location>
        <position position="275"/>
    </location>
</feature>
<dbReference type="Proteomes" id="UP000242180">
    <property type="component" value="Unassembled WGS sequence"/>
</dbReference>
<dbReference type="InterPro" id="IPR037113">
    <property type="entry name" value="Hat1_N_sf"/>
</dbReference>
<dbReference type="GO" id="GO:0005737">
    <property type="term" value="C:cytoplasm"/>
    <property type="evidence" value="ECO:0007669"/>
    <property type="project" value="UniProtKB-SubCell"/>
</dbReference>
<evidence type="ECO:0000256" key="4">
    <source>
        <dbReference type="ARBA" id="ARBA00021268"/>
    </source>
</evidence>
<evidence type="ECO:0000256" key="6">
    <source>
        <dbReference type="ARBA" id="ARBA00022763"/>
    </source>
</evidence>
<dbReference type="Gene3D" id="1.10.10.390">
    <property type="match status" value="1"/>
</dbReference>
<dbReference type="EMBL" id="MCGN01000006">
    <property type="protein sequence ID" value="ORY95418.1"/>
    <property type="molecule type" value="Genomic_DNA"/>
</dbReference>
<feature type="site" description="Interaction with histone H4 N-terminus" evidence="14">
    <location>
        <position position="198"/>
    </location>
</feature>
<evidence type="ECO:0000256" key="14">
    <source>
        <dbReference type="PIRSR" id="PIRSR038084-3"/>
    </source>
</evidence>
<dbReference type="InterPro" id="IPR019467">
    <property type="entry name" value="Hat1_N"/>
</dbReference>
<dbReference type="GO" id="GO:0005634">
    <property type="term" value="C:nucleus"/>
    <property type="evidence" value="ECO:0007669"/>
    <property type="project" value="UniProtKB-SubCell"/>
</dbReference>
<evidence type="ECO:0000256" key="13">
    <source>
        <dbReference type="PIRSR" id="PIRSR038084-2"/>
    </source>
</evidence>
<dbReference type="GO" id="GO:0006281">
    <property type="term" value="P:DNA repair"/>
    <property type="evidence" value="ECO:0007669"/>
    <property type="project" value="UniProtKB-KW"/>
</dbReference>
<evidence type="ECO:0000256" key="5">
    <source>
        <dbReference type="ARBA" id="ARBA00022679"/>
    </source>
</evidence>
<dbReference type="EC" id="2.3.1.48" evidence="3 11"/>
<dbReference type="GO" id="GO:0031509">
    <property type="term" value="P:subtelomeric heterochromatin formation"/>
    <property type="evidence" value="ECO:0007669"/>
    <property type="project" value="InterPro"/>
</dbReference>
<dbReference type="PIRSF" id="PIRSF038084">
    <property type="entry name" value="HAT-B_cat"/>
    <property type="match status" value="1"/>
</dbReference>
<dbReference type="OrthoDB" id="10253098at2759"/>
<dbReference type="Pfam" id="PF21184">
    <property type="entry name" value="HAT1_C_fung"/>
    <property type="match status" value="1"/>
</dbReference>
<dbReference type="InterPro" id="IPR013523">
    <property type="entry name" value="Hist_AcTrfase_HAT1_C"/>
</dbReference>
<feature type="binding site" evidence="13">
    <location>
        <begin position="240"/>
        <end position="242"/>
    </location>
    <ligand>
        <name>acetyl-CoA</name>
        <dbReference type="ChEBI" id="CHEBI:57288"/>
    </ligand>
</feature>
<dbReference type="FunCoup" id="A0A1X2H9V2">
    <property type="interactions" value="792"/>
</dbReference>
<evidence type="ECO:0000256" key="8">
    <source>
        <dbReference type="ARBA" id="ARBA00023242"/>
    </source>
</evidence>
<evidence type="ECO:0000313" key="17">
    <source>
        <dbReference type="EMBL" id="ORY95418.1"/>
    </source>
</evidence>
<comment type="similarity">
    <text evidence="2 11">Belongs to the HAT1 family.</text>
</comment>
<dbReference type="InterPro" id="IPR016181">
    <property type="entry name" value="Acyl_CoA_acyltransferase"/>
</dbReference>
<dbReference type="PANTHER" id="PTHR12046">
    <property type="entry name" value="HISTONE ACETYLTRANSFERASE TYPE B CATALYTIC SUBUNIT"/>
    <property type="match status" value="1"/>
</dbReference>
<feature type="domain" description="N-acetyltransferase" evidence="15">
    <location>
        <begin position="199"/>
        <end position="278"/>
    </location>
</feature>
<dbReference type="GO" id="GO:0000781">
    <property type="term" value="C:chromosome, telomeric region"/>
    <property type="evidence" value="ECO:0007669"/>
    <property type="project" value="GOC"/>
</dbReference>
<comment type="subcellular location">
    <subcellularLocation>
        <location evidence="11">Cytoplasm</location>
    </subcellularLocation>
    <subcellularLocation>
        <location evidence="1 11">Nucleus</location>
    </subcellularLocation>
</comment>
<dbReference type="InterPro" id="IPR000182">
    <property type="entry name" value="GNAT_dom"/>
</dbReference>
<dbReference type="InterPro" id="IPR017380">
    <property type="entry name" value="Hist_AcTrfase_B-typ_cat-su"/>
</dbReference>
<protein>
    <recommendedName>
        <fullName evidence="4 11">Histone acetyltransferase type B catalytic subunit</fullName>
        <ecNumber evidence="3 11">2.3.1.48</ecNumber>
    </recommendedName>
</protein>
<comment type="catalytic activity">
    <reaction evidence="10 11">
        <text>L-lysyl-[protein] + acetyl-CoA = N(6)-acetyl-L-lysyl-[protein] + CoA + H(+)</text>
        <dbReference type="Rhea" id="RHEA:45948"/>
        <dbReference type="Rhea" id="RHEA-COMP:9752"/>
        <dbReference type="Rhea" id="RHEA-COMP:10731"/>
        <dbReference type="ChEBI" id="CHEBI:15378"/>
        <dbReference type="ChEBI" id="CHEBI:29969"/>
        <dbReference type="ChEBI" id="CHEBI:57287"/>
        <dbReference type="ChEBI" id="CHEBI:57288"/>
        <dbReference type="ChEBI" id="CHEBI:61930"/>
        <dbReference type="EC" id="2.3.1.48"/>
    </reaction>
</comment>
<sequence length="394" mass="46437">MAAIASQLASWVAKTTEATTIRLARPAPAGNASEPLEYDCFQPTFTYPIFGEQEAVFGYKNLSITLSYTSGSLRLHPLIKSEAEFKPADAEKKGIKLPAEVKSDDVRGLLFKHLPKDWVLNTDDFIRLAQEDADQFRPIGEKIHEYTKQDEEGTDEHYEIYKSSFTNEAFRAYHDRMKLFVLFYIEGSSYIEDDDEKWEIYTVFKREGHGDRSSYHFVGYSTVYPFYYWPENTRMRISQFLILPPFQEQGHGSELYRTLYQIYVTRDDVQEIAVEDPNDEFTDMRDKCDLRYLRSRDAFHGLAAPVSDEKIHELCQKYKLTERQMRRCLEMHLLSQVNKLQRPEYRAFRLQVKKRLYYHNLDALRQLDPSERKEKLDLTFENVIDGYHRLLEIV</sequence>
<evidence type="ECO:0000256" key="2">
    <source>
        <dbReference type="ARBA" id="ARBA00010543"/>
    </source>
</evidence>
<keyword evidence="8 11" id="KW-0539">Nucleus</keyword>
<dbReference type="GO" id="GO:0042393">
    <property type="term" value="F:histone binding"/>
    <property type="evidence" value="ECO:0007669"/>
    <property type="project" value="InterPro"/>
</dbReference>
<dbReference type="AlphaFoldDB" id="A0A1X2H9V2"/>
<evidence type="ECO:0000313" key="18">
    <source>
        <dbReference type="Proteomes" id="UP000242180"/>
    </source>
</evidence>
<proteinExistence type="inferred from homology"/>
<dbReference type="Gene3D" id="3.90.360.10">
    <property type="entry name" value="Histone acetyl transferase 1 (HAT1), N-terminal domain"/>
    <property type="match status" value="1"/>
</dbReference>
<comment type="caution">
    <text evidence="17">The sequence shown here is derived from an EMBL/GenBank/DDBJ whole genome shotgun (WGS) entry which is preliminary data.</text>
</comment>
<name>A0A1X2H9V2_SYNRA</name>